<evidence type="ECO:0000313" key="2">
    <source>
        <dbReference type="Proteomes" id="UP001164539"/>
    </source>
</evidence>
<dbReference type="Proteomes" id="UP001164539">
    <property type="component" value="Chromosome 6"/>
</dbReference>
<dbReference type="EMBL" id="CM051399">
    <property type="protein sequence ID" value="KAJ4716920.1"/>
    <property type="molecule type" value="Genomic_DNA"/>
</dbReference>
<organism evidence="1 2">
    <name type="scientific">Melia azedarach</name>
    <name type="common">Chinaberry tree</name>
    <dbReference type="NCBI Taxonomy" id="155640"/>
    <lineage>
        <taxon>Eukaryota</taxon>
        <taxon>Viridiplantae</taxon>
        <taxon>Streptophyta</taxon>
        <taxon>Embryophyta</taxon>
        <taxon>Tracheophyta</taxon>
        <taxon>Spermatophyta</taxon>
        <taxon>Magnoliopsida</taxon>
        <taxon>eudicotyledons</taxon>
        <taxon>Gunneridae</taxon>
        <taxon>Pentapetalae</taxon>
        <taxon>rosids</taxon>
        <taxon>malvids</taxon>
        <taxon>Sapindales</taxon>
        <taxon>Meliaceae</taxon>
        <taxon>Melia</taxon>
    </lineage>
</organism>
<keyword evidence="2" id="KW-1185">Reference proteome</keyword>
<gene>
    <name evidence="1" type="ORF">OWV82_011869</name>
</gene>
<name>A0ACC1XZL6_MELAZ</name>
<reference evidence="1 2" key="1">
    <citation type="journal article" date="2023" name="Science">
        <title>Complex scaffold remodeling in plant triterpene biosynthesis.</title>
        <authorList>
            <person name="De La Pena R."/>
            <person name="Hodgson H."/>
            <person name="Liu J.C."/>
            <person name="Stephenson M.J."/>
            <person name="Martin A.C."/>
            <person name="Owen C."/>
            <person name="Harkess A."/>
            <person name="Leebens-Mack J."/>
            <person name="Jimenez L.E."/>
            <person name="Osbourn A."/>
            <person name="Sattely E.S."/>
        </authorList>
    </citation>
    <scope>NUCLEOTIDE SEQUENCE [LARGE SCALE GENOMIC DNA]</scope>
    <source>
        <strain evidence="2">cv. JPN11</strain>
        <tissue evidence="1">Leaf</tissue>
    </source>
</reference>
<sequence>MKNKKKMKMRRGFMCHSSTAVTTAAAVCIPAMANDPARSVILPRKPAIYEDSTTLFNSSAKYSRLIHHHRSHSPRRFVLPQQHQEPKPKPTNTASHDVFQVIRIYRDDHQHRSSTTAFVCLIRLSSLVWLLLQVVVMRVSLHCQGCAGKLKKHLSKMEGVTSYSIDLETKRVTVMGHVSPDGVLESISKVKKAEFWPN</sequence>
<protein>
    <submittedName>
        <fullName evidence="1">Heavy metal-associated domain containing protein</fullName>
    </submittedName>
</protein>
<evidence type="ECO:0000313" key="1">
    <source>
        <dbReference type="EMBL" id="KAJ4716920.1"/>
    </source>
</evidence>
<proteinExistence type="predicted"/>
<accession>A0ACC1XZL6</accession>
<comment type="caution">
    <text evidence="1">The sequence shown here is derived from an EMBL/GenBank/DDBJ whole genome shotgun (WGS) entry which is preliminary data.</text>
</comment>